<proteinExistence type="predicted"/>
<feature type="region of interest" description="Disordered" evidence="1">
    <location>
        <begin position="1"/>
        <end position="45"/>
    </location>
</feature>
<gene>
    <name evidence="2" type="ORF">EVAR_12508_1</name>
</gene>
<dbReference type="Proteomes" id="UP000299102">
    <property type="component" value="Unassembled WGS sequence"/>
</dbReference>
<reference evidence="2 3" key="1">
    <citation type="journal article" date="2019" name="Commun. Biol.">
        <title>The bagworm genome reveals a unique fibroin gene that provides high tensile strength.</title>
        <authorList>
            <person name="Kono N."/>
            <person name="Nakamura H."/>
            <person name="Ohtoshi R."/>
            <person name="Tomita M."/>
            <person name="Numata K."/>
            <person name="Arakawa K."/>
        </authorList>
    </citation>
    <scope>NUCLEOTIDE SEQUENCE [LARGE SCALE GENOMIC DNA]</scope>
</reference>
<feature type="compositionally biased region" description="Basic and acidic residues" evidence="1">
    <location>
        <begin position="1"/>
        <end position="13"/>
    </location>
</feature>
<evidence type="ECO:0000256" key="1">
    <source>
        <dbReference type="SAM" id="MobiDB-lite"/>
    </source>
</evidence>
<keyword evidence="3" id="KW-1185">Reference proteome</keyword>
<name>A0A4C1TPM0_EUMVA</name>
<comment type="caution">
    <text evidence="2">The sequence shown here is derived from an EMBL/GenBank/DDBJ whole genome shotgun (WGS) entry which is preliminary data.</text>
</comment>
<sequence length="150" mass="16990">MNTQMKRDGAEGKTKKKNISAVKKPKPTLWEPENRPKNGPYRLRGGALISSPPNRTFHLFYCGAECKVFGLLSHFFFFASSPTFSRVASSVEDTIIDRRTLSRGHLFRLGISVDLGRAHAVPVLRRCCWFVLAGCGFRLRLISYGERRTK</sequence>
<feature type="compositionally biased region" description="Basic residues" evidence="1">
    <location>
        <begin position="14"/>
        <end position="26"/>
    </location>
</feature>
<protein>
    <submittedName>
        <fullName evidence="2">Uncharacterized protein</fullName>
    </submittedName>
</protein>
<accession>A0A4C1TPM0</accession>
<dbReference type="AlphaFoldDB" id="A0A4C1TPM0"/>
<evidence type="ECO:0000313" key="2">
    <source>
        <dbReference type="EMBL" id="GBP15922.1"/>
    </source>
</evidence>
<organism evidence="2 3">
    <name type="scientific">Eumeta variegata</name>
    <name type="common">Bagworm moth</name>
    <name type="synonym">Eumeta japonica</name>
    <dbReference type="NCBI Taxonomy" id="151549"/>
    <lineage>
        <taxon>Eukaryota</taxon>
        <taxon>Metazoa</taxon>
        <taxon>Ecdysozoa</taxon>
        <taxon>Arthropoda</taxon>
        <taxon>Hexapoda</taxon>
        <taxon>Insecta</taxon>
        <taxon>Pterygota</taxon>
        <taxon>Neoptera</taxon>
        <taxon>Endopterygota</taxon>
        <taxon>Lepidoptera</taxon>
        <taxon>Glossata</taxon>
        <taxon>Ditrysia</taxon>
        <taxon>Tineoidea</taxon>
        <taxon>Psychidae</taxon>
        <taxon>Oiketicinae</taxon>
        <taxon>Eumeta</taxon>
    </lineage>
</organism>
<evidence type="ECO:0000313" key="3">
    <source>
        <dbReference type="Proteomes" id="UP000299102"/>
    </source>
</evidence>
<dbReference type="EMBL" id="BGZK01000075">
    <property type="protein sequence ID" value="GBP15922.1"/>
    <property type="molecule type" value="Genomic_DNA"/>
</dbReference>